<dbReference type="eggNOG" id="COG3414">
    <property type="taxonomic scope" value="Bacteria"/>
</dbReference>
<sequence>MYSALVACRTGMGSSMMLKIKVEQVIRENGWNITVDHNEVSAVQYFNGDLLITMEDLADEITNKPFAVIGIKDLMNKDEIKEKLQKFLDSKQ</sequence>
<dbReference type="InterPro" id="IPR003501">
    <property type="entry name" value="PTS_EIIB_2/3"/>
</dbReference>
<keyword evidence="4" id="KW-1185">Reference proteome</keyword>
<feature type="domain" description="PTS EIIB type-2" evidence="2">
    <location>
        <begin position="2"/>
        <end position="92"/>
    </location>
</feature>
<organism evidence="3 4">
    <name type="scientific">Helcococcus kunzii ATCC 51366</name>
    <dbReference type="NCBI Taxonomy" id="883114"/>
    <lineage>
        <taxon>Bacteria</taxon>
        <taxon>Bacillati</taxon>
        <taxon>Bacillota</taxon>
        <taxon>Tissierellia</taxon>
        <taxon>Tissierellales</taxon>
        <taxon>Peptoniphilaceae</taxon>
        <taxon>Helcococcus</taxon>
    </lineage>
</organism>
<dbReference type="STRING" id="883114.HMPREF9709_01724"/>
<dbReference type="PROSITE" id="PS51099">
    <property type="entry name" value="PTS_EIIB_TYPE_2"/>
    <property type="match status" value="1"/>
</dbReference>
<dbReference type="GO" id="GO:0008982">
    <property type="term" value="F:protein-N(PI)-phosphohistidine-sugar phosphotransferase activity"/>
    <property type="evidence" value="ECO:0007669"/>
    <property type="project" value="InterPro"/>
</dbReference>
<proteinExistence type="predicted"/>
<dbReference type="GO" id="GO:0009401">
    <property type="term" value="P:phosphoenolpyruvate-dependent sugar phosphotransferase system"/>
    <property type="evidence" value="ECO:0007669"/>
    <property type="project" value="InterPro"/>
</dbReference>
<dbReference type="CDD" id="cd05563">
    <property type="entry name" value="PTS_IIB_ascorbate"/>
    <property type="match status" value="1"/>
</dbReference>
<dbReference type="RefSeq" id="WP_005399238.1">
    <property type="nucleotide sequence ID" value="NZ_JH601088.1"/>
</dbReference>
<name>H3NQW3_9FIRM</name>
<evidence type="ECO:0000313" key="3">
    <source>
        <dbReference type="EMBL" id="EHR32110.1"/>
    </source>
</evidence>
<dbReference type="Gene3D" id="3.40.50.2300">
    <property type="match status" value="1"/>
</dbReference>
<dbReference type="PATRIC" id="fig|883114.3.peg.1721"/>
<dbReference type="Proteomes" id="UP000004191">
    <property type="component" value="Unassembled WGS sequence"/>
</dbReference>
<protein>
    <recommendedName>
        <fullName evidence="2">PTS EIIB type-2 domain-containing protein</fullName>
    </recommendedName>
</protein>
<dbReference type="SUPFAM" id="SSF52794">
    <property type="entry name" value="PTS system IIB component-like"/>
    <property type="match status" value="1"/>
</dbReference>
<evidence type="ECO:0000256" key="1">
    <source>
        <dbReference type="ARBA" id="ARBA00022679"/>
    </source>
</evidence>
<dbReference type="Pfam" id="PF02302">
    <property type="entry name" value="PTS_IIB"/>
    <property type="match status" value="1"/>
</dbReference>
<evidence type="ECO:0000259" key="2">
    <source>
        <dbReference type="PROSITE" id="PS51099"/>
    </source>
</evidence>
<dbReference type="EMBL" id="AGEI01000031">
    <property type="protein sequence ID" value="EHR32110.1"/>
    <property type="molecule type" value="Genomic_DNA"/>
</dbReference>
<dbReference type="GeneID" id="96999658"/>
<dbReference type="AlphaFoldDB" id="H3NQW3"/>
<dbReference type="OrthoDB" id="6603449at2"/>
<gene>
    <name evidence="3" type="ORF">HMPREF9709_01724</name>
</gene>
<reference evidence="3 4" key="1">
    <citation type="submission" date="2012-01" db="EMBL/GenBank/DDBJ databases">
        <title>The Genome Sequence of Helcococcus kunzii ATCC 51366.</title>
        <authorList>
            <consortium name="The Broad Institute Genome Sequencing Platform"/>
            <person name="Earl A."/>
            <person name="Ward D."/>
            <person name="Feldgarden M."/>
            <person name="Gevers D."/>
            <person name="Huys G."/>
            <person name="Young S.K."/>
            <person name="Zeng Q."/>
            <person name="Gargeya S."/>
            <person name="Fitzgerald M."/>
            <person name="Haas B."/>
            <person name="Abouelleil A."/>
            <person name="Alvarado L."/>
            <person name="Arachchi H.M."/>
            <person name="Berlin A."/>
            <person name="Chapman S.B."/>
            <person name="Gearin G."/>
            <person name="Goldberg J."/>
            <person name="Griggs A."/>
            <person name="Gujja S."/>
            <person name="Hansen M."/>
            <person name="Heiman D."/>
            <person name="Howarth C."/>
            <person name="Larimer J."/>
            <person name="Lui A."/>
            <person name="MacDonald P.J.P."/>
            <person name="McCowen C."/>
            <person name="Montmayeur A."/>
            <person name="Murphy C."/>
            <person name="Neiman D."/>
            <person name="Pearson M."/>
            <person name="Priest M."/>
            <person name="Roberts A."/>
            <person name="Saif S."/>
            <person name="Shea T."/>
            <person name="Sisk P."/>
            <person name="Stolte C."/>
            <person name="Sykes S."/>
            <person name="Wortman J."/>
            <person name="Nusbaum C."/>
            <person name="Birren B."/>
        </authorList>
    </citation>
    <scope>NUCLEOTIDE SEQUENCE [LARGE SCALE GENOMIC DNA]</scope>
    <source>
        <strain evidence="3 4">ATCC 51366</strain>
    </source>
</reference>
<keyword evidence="1" id="KW-0808">Transferase</keyword>
<comment type="caution">
    <text evidence="3">The sequence shown here is derived from an EMBL/GenBank/DDBJ whole genome shotgun (WGS) entry which is preliminary data.</text>
</comment>
<accession>H3NQW3</accession>
<dbReference type="InterPro" id="IPR013011">
    <property type="entry name" value="PTS_EIIB_2"/>
</dbReference>
<dbReference type="InterPro" id="IPR036095">
    <property type="entry name" value="PTS_EIIB-like_sf"/>
</dbReference>
<dbReference type="HOGENOM" id="CLU_159248_0_0_9"/>
<evidence type="ECO:0000313" key="4">
    <source>
        <dbReference type="Proteomes" id="UP000004191"/>
    </source>
</evidence>